<name>M6RHD2_LEPIR</name>
<evidence type="ECO:0000313" key="3">
    <source>
        <dbReference type="Proteomes" id="UP000012092"/>
    </source>
</evidence>
<keyword evidence="1" id="KW-0175">Coiled coil</keyword>
<comment type="caution">
    <text evidence="2">The sequence shown here is derived from an EMBL/GenBank/DDBJ whole genome shotgun (WGS) entry which is preliminary data.</text>
</comment>
<dbReference type="Proteomes" id="UP000012092">
    <property type="component" value="Unassembled WGS sequence"/>
</dbReference>
<evidence type="ECO:0000256" key="1">
    <source>
        <dbReference type="SAM" id="Coils"/>
    </source>
</evidence>
<proteinExistence type="predicted"/>
<dbReference type="Gene3D" id="1.25.40.10">
    <property type="entry name" value="Tetratricopeptide repeat domain"/>
    <property type="match status" value="1"/>
</dbReference>
<sequence>LDAYNKVLELEPENKAAIKGAALGYIRKKEYHNSLNLLKPSLETDPFDPVLAPIQIQILLEMGNYESALKKLEASKSRLQNSKEVQILEAKVNGKTGNFSKSYHLWNAALASSSDDPDLFFNMALLLMDWSEKSSDPEKNKTRNRFRKIGKSNFFISGF</sequence>
<dbReference type="SUPFAM" id="SSF48452">
    <property type="entry name" value="TPR-like"/>
    <property type="match status" value="1"/>
</dbReference>
<protein>
    <submittedName>
        <fullName evidence="2">Uncharacterized protein</fullName>
    </submittedName>
</protein>
<reference evidence="2 3" key="1">
    <citation type="submission" date="2013-01" db="EMBL/GenBank/DDBJ databases">
        <authorList>
            <person name="Harkins D.M."/>
            <person name="Durkin A.S."/>
            <person name="Brinkac L.M."/>
            <person name="Haft D.H."/>
            <person name="Selengut J.D."/>
            <person name="Sanka R."/>
            <person name="DePew J."/>
            <person name="Purushe J."/>
            <person name="Picardeau M."/>
            <person name="Werts C."/>
            <person name="Goarant C."/>
            <person name="Vinetz J.M."/>
            <person name="Sutton G.G."/>
            <person name="Nierman W.C."/>
            <person name="Fouts D.E."/>
        </authorList>
    </citation>
    <scope>NUCLEOTIDE SEQUENCE [LARGE SCALE GENOMIC DNA]</scope>
    <source>
        <strain evidence="2 3">Verdun HP</strain>
    </source>
</reference>
<dbReference type="InterPro" id="IPR011990">
    <property type="entry name" value="TPR-like_helical_dom_sf"/>
</dbReference>
<dbReference type="AlphaFoldDB" id="M6RHD2"/>
<feature type="coiled-coil region" evidence="1">
    <location>
        <begin position="62"/>
        <end position="89"/>
    </location>
</feature>
<evidence type="ECO:0000313" key="2">
    <source>
        <dbReference type="EMBL" id="EMO07587.1"/>
    </source>
</evidence>
<gene>
    <name evidence="2" type="ORF">LEP1GSC116_0413</name>
</gene>
<accession>M6RHD2</accession>
<organism evidence="2 3">
    <name type="scientific">Leptospira interrogans serovar Icterohaemorrhagiae str. Verdun HP</name>
    <dbReference type="NCBI Taxonomy" id="1049910"/>
    <lineage>
        <taxon>Bacteria</taxon>
        <taxon>Pseudomonadati</taxon>
        <taxon>Spirochaetota</taxon>
        <taxon>Spirochaetia</taxon>
        <taxon>Leptospirales</taxon>
        <taxon>Leptospiraceae</taxon>
        <taxon>Leptospira</taxon>
    </lineage>
</organism>
<feature type="non-terminal residue" evidence="2">
    <location>
        <position position="1"/>
    </location>
</feature>
<dbReference type="EMBL" id="AHNZ02000002">
    <property type="protein sequence ID" value="EMO07587.1"/>
    <property type="molecule type" value="Genomic_DNA"/>
</dbReference>